<dbReference type="AlphaFoldDB" id="A0A318J1U7"/>
<name>A0A318J1U7_9BURK</name>
<gene>
    <name evidence="2" type="ORF">DFR42_10725</name>
</gene>
<dbReference type="Proteomes" id="UP000247792">
    <property type="component" value="Unassembled WGS sequence"/>
</dbReference>
<dbReference type="RefSeq" id="WP_146218892.1">
    <property type="nucleotide sequence ID" value="NZ_QJKB01000007.1"/>
</dbReference>
<sequence length="993" mass="104520">MCAYNLSWLSSSVQNQGQNLSLLSALLSALNTLSTNNAGADTTWPKALQTLLSALEQDQKPIALGQADWDALKTEWSGLRTALNNQLPAALQPLGYQLSKLLETEPVPASAPKGVLMYPLLTKQAQAGGAAGLGALTFKTSASANVQANAVIEVMKQQPEWATALGYQPVPEKSFFRLGLLGNLGANAGANAAPVWGSVGVNAGATATAHLDLCFNYPPSDYVGQALLKSLAQLPAPGDLPGMLTACQGDDFAVSSLDVSGTVNLSGNIQASSALVQTVASAGATPSWSPVPLGTPVNIAAGVSAKFAASWALDGHQHLTVIKKDGKPVVKLDRGVSRSTGAAVDISASIGIDGIQAALNPVMSKILPSAEPLISKLGALSDLRGLALTALNQKLGLTADDDWTHTAQALLDIATGGPTSKATLALSNSLKKIVDDYTKAYLTQGAAAVTSAQNLLQTQVSTLLAGIPFDTAALNTGFTAALGEVSQKINGEITALGTRLDGLANSAATQIAQSLGLATADLQQFISDLQTQVGAATARLGNWLKSYDDARERISKAIEKIERNKLALEVAYAYQKKQSTTTLIEVSFLQDTPSAQALYKSLWTGQLDNYAAQIKLCESQASAKEIQSLFGRTQQRQISTGFSLSVFDFINASSTTTVLDSITVNTDRDGKIIVARDAISLSSIVNYQGFVSESSLALNLEMLALKDSSPPFNAEFKGSGDSINKDHLKGFFGLLEKLNAVSSGSGSRISDFLFGGTAGSDAIVTQANINGISTLDLNAWLRLLQTPAAKVMAAVQESCLACLTAAVDTGAEHTGMGGSPASWVAYGLNYSGWSEQKFWSTMVPGAGPKDWIESLFLVPQNGVDAIVPDTQMKSSFRRLWEVRRIAYGAGKAWTAVVAEAALFEQLKNEVPAGTAATANTFDRLSKLSKSISQNFALAFQFDVPDALQPMKVSWRFLGLVLALHKLALPDQDYPFITKVETTAYGDTKARLFV</sequence>
<organism evidence="2 3">
    <name type="scientific">Undibacterium pigrum</name>
    <dbReference type="NCBI Taxonomy" id="401470"/>
    <lineage>
        <taxon>Bacteria</taxon>
        <taxon>Pseudomonadati</taxon>
        <taxon>Pseudomonadota</taxon>
        <taxon>Betaproteobacteria</taxon>
        <taxon>Burkholderiales</taxon>
        <taxon>Oxalobacteraceae</taxon>
        <taxon>Undibacterium</taxon>
    </lineage>
</organism>
<feature type="coiled-coil region" evidence="1">
    <location>
        <begin position="544"/>
        <end position="571"/>
    </location>
</feature>
<evidence type="ECO:0000256" key="1">
    <source>
        <dbReference type="SAM" id="Coils"/>
    </source>
</evidence>
<reference evidence="2 3" key="1">
    <citation type="submission" date="2018-05" db="EMBL/GenBank/DDBJ databases">
        <title>Genomic Encyclopedia of Type Strains, Phase IV (KMG-IV): sequencing the most valuable type-strain genomes for metagenomic binning, comparative biology and taxonomic classification.</title>
        <authorList>
            <person name="Goeker M."/>
        </authorList>
    </citation>
    <scope>NUCLEOTIDE SEQUENCE [LARGE SCALE GENOMIC DNA]</scope>
    <source>
        <strain evidence="2 3">DSM 19792</strain>
    </source>
</reference>
<dbReference type="EMBL" id="QJKB01000007">
    <property type="protein sequence ID" value="PXX41374.1"/>
    <property type="molecule type" value="Genomic_DNA"/>
</dbReference>
<accession>A0A318J1U7</accession>
<comment type="caution">
    <text evidence="2">The sequence shown here is derived from an EMBL/GenBank/DDBJ whole genome shotgun (WGS) entry which is preliminary data.</text>
</comment>
<evidence type="ECO:0000313" key="3">
    <source>
        <dbReference type="Proteomes" id="UP000247792"/>
    </source>
</evidence>
<keyword evidence="3" id="KW-1185">Reference proteome</keyword>
<proteinExistence type="predicted"/>
<protein>
    <submittedName>
        <fullName evidence="2">Uncharacterized protein</fullName>
    </submittedName>
</protein>
<keyword evidence="1" id="KW-0175">Coiled coil</keyword>
<dbReference type="Gene3D" id="1.20.120.20">
    <property type="entry name" value="Apolipoprotein"/>
    <property type="match status" value="1"/>
</dbReference>
<evidence type="ECO:0000313" key="2">
    <source>
        <dbReference type="EMBL" id="PXX41374.1"/>
    </source>
</evidence>